<dbReference type="AlphaFoldDB" id="A0A381US67"/>
<gene>
    <name evidence="1" type="ORF">METZ01_LOCUS82537</name>
</gene>
<protein>
    <submittedName>
        <fullName evidence="1">Uncharacterized protein</fullName>
    </submittedName>
</protein>
<reference evidence="1" key="1">
    <citation type="submission" date="2018-05" db="EMBL/GenBank/DDBJ databases">
        <authorList>
            <person name="Lanie J.A."/>
            <person name="Ng W.-L."/>
            <person name="Kazmierczak K.M."/>
            <person name="Andrzejewski T.M."/>
            <person name="Davidsen T.M."/>
            <person name="Wayne K.J."/>
            <person name="Tettelin H."/>
            <person name="Glass J.I."/>
            <person name="Rusch D."/>
            <person name="Podicherti R."/>
            <person name="Tsui H.-C.T."/>
            <person name="Winkler M.E."/>
        </authorList>
    </citation>
    <scope>NUCLEOTIDE SEQUENCE</scope>
</reference>
<name>A0A381US67_9ZZZZ</name>
<dbReference type="EMBL" id="UINC01006796">
    <property type="protein sequence ID" value="SVA29683.1"/>
    <property type="molecule type" value="Genomic_DNA"/>
</dbReference>
<accession>A0A381US67</accession>
<sequence length="49" mass="5487">MTITAIVSHDIKDWDIFREGFEAHDSVRTAVGITAKAYKKVDSSNTVYV</sequence>
<organism evidence="1">
    <name type="scientific">marine metagenome</name>
    <dbReference type="NCBI Taxonomy" id="408172"/>
    <lineage>
        <taxon>unclassified sequences</taxon>
        <taxon>metagenomes</taxon>
        <taxon>ecological metagenomes</taxon>
    </lineage>
</organism>
<feature type="non-terminal residue" evidence="1">
    <location>
        <position position="1"/>
    </location>
</feature>
<proteinExistence type="predicted"/>
<feature type="non-terminal residue" evidence="1">
    <location>
        <position position="49"/>
    </location>
</feature>
<evidence type="ECO:0000313" key="1">
    <source>
        <dbReference type="EMBL" id="SVA29683.1"/>
    </source>
</evidence>